<sequence length="102" mass="11857">MNNSSDKPTKINEFFESKDNLEVISWLQDRNSNQEKTQLIVMDGDVLSVQLGVQFELLIFFWSIQTRQIDQAEFLGISRNTIITFQQRLRIVGICLVSTNIF</sequence>
<organism evidence="1 2">
    <name type="scientific">Brachionus plicatilis</name>
    <name type="common">Marine rotifer</name>
    <name type="synonym">Brachionus muelleri</name>
    <dbReference type="NCBI Taxonomy" id="10195"/>
    <lineage>
        <taxon>Eukaryota</taxon>
        <taxon>Metazoa</taxon>
        <taxon>Spiralia</taxon>
        <taxon>Gnathifera</taxon>
        <taxon>Rotifera</taxon>
        <taxon>Eurotatoria</taxon>
        <taxon>Monogononta</taxon>
        <taxon>Pseudotrocha</taxon>
        <taxon>Ploima</taxon>
        <taxon>Brachionidae</taxon>
        <taxon>Brachionus</taxon>
    </lineage>
</organism>
<dbReference type="AlphaFoldDB" id="A0A3M7PRT6"/>
<reference evidence="1 2" key="1">
    <citation type="journal article" date="2018" name="Sci. Rep.">
        <title>Genomic signatures of local adaptation to the degree of environmental predictability in rotifers.</title>
        <authorList>
            <person name="Franch-Gras L."/>
            <person name="Hahn C."/>
            <person name="Garcia-Roger E.M."/>
            <person name="Carmona M.J."/>
            <person name="Serra M."/>
            <person name="Gomez A."/>
        </authorList>
    </citation>
    <scope>NUCLEOTIDE SEQUENCE [LARGE SCALE GENOMIC DNA]</scope>
    <source>
        <strain evidence="1">HYR1</strain>
    </source>
</reference>
<evidence type="ECO:0000313" key="2">
    <source>
        <dbReference type="Proteomes" id="UP000276133"/>
    </source>
</evidence>
<keyword evidence="2" id="KW-1185">Reference proteome</keyword>
<proteinExistence type="predicted"/>
<name>A0A3M7PRT6_BRAPC</name>
<protein>
    <submittedName>
        <fullName evidence="1">Uncharacterized protein</fullName>
    </submittedName>
</protein>
<comment type="caution">
    <text evidence="1">The sequence shown here is derived from an EMBL/GenBank/DDBJ whole genome shotgun (WGS) entry which is preliminary data.</text>
</comment>
<accession>A0A3M7PRT6</accession>
<dbReference type="Proteomes" id="UP000276133">
    <property type="component" value="Unassembled WGS sequence"/>
</dbReference>
<gene>
    <name evidence="1" type="ORF">BpHYR1_007719</name>
</gene>
<dbReference type="EMBL" id="REGN01009194">
    <property type="protein sequence ID" value="RNA01704.1"/>
    <property type="molecule type" value="Genomic_DNA"/>
</dbReference>
<evidence type="ECO:0000313" key="1">
    <source>
        <dbReference type="EMBL" id="RNA01704.1"/>
    </source>
</evidence>